<dbReference type="AlphaFoldDB" id="A0A917Q3Q6"/>
<organism evidence="2 3">
    <name type="scientific">Salinarimonas ramus</name>
    <dbReference type="NCBI Taxonomy" id="690164"/>
    <lineage>
        <taxon>Bacteria</taxon>
        <taxon>Pseudomonadati</taxon>
        <taxon>Pseudomonadota</taxon>
        <taxon>Alphaproteobacteria</taxon>
        <taxon>Hyphomicrobiales</taxon>
        <taxon>Salinarimonadaceae</taxon>
        <taxon>Salinarimonas</taxon>
    </lineage>
</organism>
<accession>A0A917Q3Q6</accession>
<sequence length="94" mass="10044">MARVARKRMNQTWREAIAAQAGERAEAVLAAFDSALADGRPEHVAAYEALDAHGLLAVVDLPGDPSSSPAQAEEAQILPDEDDVPPQNRSARNQ</sequence>
<evidence type="ECO:0000313" key="2">
    <source>
        <dbReference type="EMBL" id="GGK19543.1"/>
    </source>
</evidence>
<dbReference type="EMBL" id="BMMF01000001">
    <property type="protein sequence ID" value="GGK19543.1"/>
    <property type="molecule type" value="Genomic_DNA"/>
</dbReference>
<dbReference type="Proteomes" id="UP000600449">
    <property type="component" value="Unassembled WGS sequence"/>
</dbReference>
<name>A0A917Q3Q6_9HYPH</name>
<keyword evidence="3" id="KW-1185">Reference proteome</keyword>
<evidence type="ECO:0000256" key="1">
    <source>
        <dbReference type="SAM" id="MobiDB-lite"/>
    </source>
</evidence>
<proteinExistence type="predicted"/>
<evidence type="ECO:0000313" key="3">
    <source>
        <dbReference type="Proteomes" id="UP000600449"/>
    </source>
</evidence>
<reference evidence="2 3" key="1">
    <citation type="journal article" date="2014" name="Int. J. Syst. Evol. Microbiol.">
        <title>Complete genome sequence of Corynebacterium casei LMG S-19264T (=DSM 44701T), isolated from a smear-ripened cheese.</title>
        <authorList>
            <consortium name="US DOE Joint Genome Institute (JGI-PGF)"/>
            <person name="Walter F."/>
            <person name="Albersmeier A."/>
            <person name="Kalinowski J."/>
            <person name="Ruckert C."/>
        </authorList>
    </citation>
    <scope>NUCLEOTIDE SEQUENCE [LARGE SCALE GENOMIC DNA]</scope>
    <source>
        <strain evidence="2 3">CGMCC 1.9161</strain>
    </source>
</reference>
<protein>
    <submittedName>
        <fullName evidence="2">Uncharacterized protein</fullName>
    </submittedName>
</protein>
<gene>
    <name evidence="2" type="ORF">GCM10011322_02840</name>
</gene>
<feature type="region of interest" description="Disordered" evidence="1">
    <location>
        <begin position="61"/>
        <end position="94"/>
    </location>
</feature>
<comment type="caution">
    <text evidence="2">The sequence shown here is derived from an EMBL/GenBank/DDBJ whole genome shotgun (WGS) entry which is preliminary data.</text>
</comment>